<reference evidence="1 2" key="1">
    <citation type="submission" date="2019-10" db="EMBL/GenBank/DDBJ databases">
        <title>Gracilibacillus sp. nov. isolated from rice seeds.</title>
        <authorList>
            <person name="He S."/>
        </authorList>
    </citation>
    <scope>NUCLEOTIDE SEQUENCE [LARGE SCALE GENOMIC DNA]</scope>
    <source>
        <strain evidence="1 2">TD8</strain>
    </source>
</reference>
<protein>
    <submittedName>
        <fullName evidence="1">LamG domain-containing protein</fullName>
    </submittedName>
</protein>
<dbReference type="Proteomes" id="UP000480246">
    <property type="component" value="Unassembled WGS sequence"/>
</dbReference>
<proteinExistence type="predicted"/>
<dbReference type="Gene3D" id="2.60.120.200">
    <property type="match status" value="1"/>
</dbReference>
<name>A0A7C8GQQ4_9BACI</name>
<dbReference type="Pfam" id="PF13385">
    <property type="entry name" value="Laminin_G_3"/>
    <property type="match status" value="1"/>
</dbReference>
<accession>A0A7C8GQQ4</accession>
<organism evidence="1 2">
    <name type="scientific">Gracilibacillus oryzae</name>
    <dbReference type="NCBI Taxonomy" id="1672701"/>
    <lineage>
        <taxon>Bacteria</taxon>
        <taxon>Bacillati</taxon>
        <taxon>Bacillota</taxon>
        <taxon>Bacilli</taxon>
        <taxon>Bacillales</taxon>
        <taxon>Bacillaceae</taxon>
        <taxon>Gracilibacillus</taxon>
    </lineage>
</organism>
<dbReference type="SUPFAM" id="SSF49899">
    <property type="entry name" value="Concanavalin A-like lectins/glucanases"/>
    <property type="match status" value="1"/>
</dbReference>
<dbReference type="InterPro" id="IPR013320">
    <property type="entry name" value="ConA-like_dom_sf"/>
</dbReference>
<dbReference type="AlphaFoldDB" id="A0A7C8GQQ4"/>
<evidence type="ECO:0000313" key="2">
    <source>
        <dbReference type="Proteomes" id="UP000480246"/>
    </source>
</evidence>
<sequence length="356" mass="39823">MKNMQIGDNYLNFDGDGDYIETDPYGELNEVTFEIECFVNDFNAHSAPIGNFNHSLNKGLNIVPYQATRLQIYHGDGVLEYSGTNSMTYIYTDVPKKKWFHLAISYKNNTITIFKNGEVIEVLNKGVDLSNLPVIMGKWASSYGSYFFNGYLTNTRMWDVARTKQEIQETMWKRLSGSETNLIGNWLMNEGAGEVINDNTTNHKTGTLHGPTWKTSQLDEILIWGGNKYRKVRGFIVNSAGELVEFYRPVTNHTNFTTHSGMALHATQTLTKSEVNTGSTVLSVANAAGFFIGQEITINDGTNTEQVAVTAINGNDLTITPLQNAYKRNAIVGRSIAEVNDKLTFRSRITYSVSIN</sequence>
<gene>
    <name evidence="1" type="ORF">F9U64_18920</name>
</gene>
<dbReference type="OrthoDB" id="158463at2"/>
<keyword evidence="2" id="KW-1185">Reference proteome</keyword>
<dbReference type="RefSeq" id="WP_153406442.1">
    <property type="nucleotide sequence ID" value="NZ_ML762446.1"/>
</dbReference>
<evidence type="ECO:0000313" key="1">
    <source>
        <dbReference type="EMBL" id="KAB8126894.1"/>
    </source>
</evidence>
<dbReference type="EMBL" id="WEID01000099">
    <property type="protein sequence ID" value="KAB8126894.1"/>
    <property type="molecule type" value="Genomic_DNA"/>
</dbReference>
<comment type="caution">
    <text evidence="1">The sequence shown here is derived from an EMBL/GenBank/DDBJ whole genome shotgun (WGS) entry which is preliminary data.</text>
</comment>